<sequence length="291" mass="30686">MWPTILVYVILLIIGGAMYLLTRKAASRPAAMLQNWLALVGLGAQGSRDRNGLRGAGLSAGGGRDRRNAAQAALAASGADELASTGGNDPYVADERWTEVEETLDSIYQEFYGGLKALEERVDLRLRALEETVTTRLQTMTQSTEARLHAMEAMWAAERQALYRALAEAETKTSAKDGPVPEGKPKPRRSGRKKADSAADRAGAGSEPAAAGNGDRAVSDAASEAAKAANELERASVSPPTSNDKFDDVVTALRQGLPDQAVARQFGIGVTEVQLARQVLLGADAGAPQGD</sequence>
<feature type="transmembrane region" description="Helical" evidence="2">
    <location>
        <begin position="6"/>
        <end position="22"/>
    </location>
</feature>
<feature type="region of interest" description="Disordered" evidence="1">
    <location>
        <begin position="168"/>
        <end position="246"/>
    </location>
</feature>
<reference evidence="3 4" key="1">
    <citation type="submission" date="2023-07" db="EMBL/GenBank/DDBJ databases">
        <title>Genomic Encyclopedia of Type Strains, Phase IV (KMG-IV): sequencing the most valuable type-strain genomes for metagenomic binning, comparative biology and taxonomic classification.</title>
        <authorList>
            <person name="Goeker M."/>
        </authorList>
    </citation>
    <scope>NUCLEOTIDE SEQUENCE [LARGE SCALE GENOMIC DNA]</scope>
    <source>
        <strain evidence="3 4">DSM 4006</strain>
    </source>
</reference>
<comment type="caution">
    <text evidence="3">The sequence shown here is derived from an EMBL/GenBank/DDBJ whole genome shotgun (WGS) entry which is preliminary data.</text>
</comment>
<protein>
    <submittedName>
        <fullName evidence="3">Uncharacterized protein</fullName>
    </submittedName>
</protein>
<keyword evidence="2" id="KW-1133">Transmembrane helix</keyword>
<evidence type="ECO:0000313" key="4">
    <source>
        <dbReference type="Proteomes" id="UP001232973"/>
    </source>
</evidence>
<dbReference type="Proteomes" id="UP001232973">
    <property type="component" value="Unassembled WGS sequence"/>
</dbReference>
<proteinExistence type="predicted"/>
<keyword evidence="2" id="KW-0812">Transmembrane</keyword>
<dbReference type="RefSeq" id="WP_274456107.1">
    <property type="nucleotide sequence ID" value="NZ_CP067097.1"/>
</dbReference>
<evidence type="ECO:0000256" key="1">
    <source>
        <dbReference type="SAM" id="MobiDB-lite"/>
    </source>
</evidence>
<evidence type="ECO:0000313" key="3">
    <source>
        <dbReference type="EMBL" id="MDQ0190537.1"/>
    </source>
</evidence>
<keyword evidence="2" id="KW-0472">Membrane</keyword>
<feature type="compositionally biased region" description="Low complexity" evidence="1">
    <location>
        <begin position="219"/>
        <end position="229"/>
    </location>
</feature>
<dbReference type="EMBL" id="JAUSTP010000020">
    <property type="protein sequence ID" value="MDQ0190537.1"/>
    <property type="molecule type" value="Genomic_DNA"/>
</dbReference>
<gene>
    <name evidence="3" type="ORF">J2S03_002404</name>
</gene>
<accession>A0ABT9XJQ3</accession>
<keyword evidence="4" id="KW-1185">Reference proteome</keyword>
<organism evidence="3 4">
    <name type="scientific">Alicyclobacillus cycloheptanicus</name>
    <dbReference type="NCBI Taxonomy" id="1457"/>
    <lineage>
        <taxon>Bacteria</taxon>
        <taxon>Bacillati</taxon>
        <taxon>Bacillota</taxon>
        <taxon>Bacilli</taxon>
        <taxon>Bacillales</taxon>
        <taxon>Alicyclobacillaceae</taxon>
        <taxon>Alicyclobacillus</taxon>
    </lineage>
</organism>
<name>A0ABT9XJQ3_9BACL</name>
<evidence type="ECO:0000256" key="2">
    <source>
        <dbReference type="SAM" id="Phobius"/>
    </source>
</evidence>